<proteinExistence type="predicted"/>
<gene>
    <name evidence="2" type="ORF">Cni_G13156</name>
</gene>
<sequence length="73" mass="7906">MNARRSSLLMLVLVVLITVVMSSIQTVDAGRRGRFNEASSLAYPSSIYEKTRAAVAMWMARLPSGSNPKGPGH</sequence>
<dbReference type="AlphaFoldDB" id="A0AAQ3K9L0"/>
<reference evidence="2 3" key="1">
    <citation type="submission" date="2023-10" db="EMBL/GenBank/DDBJ databases">
        <title>Chromosome-scale genome assembly provides insights into flower coloration mechanisms of Canna indica.</title>
        <authorList>
            <person name="Li C."/>
        </authorList>
    </citation>
    <scope>NUCLEOTIDE SEQUENCE [LARGE SCALE GENOMIC DNA]</scope>
    <source>
        <tissue evidence="2">Flower</tissue>
    </source>
</reference>
<evidence type="ECO:0000256" key="1">
    <source>
        <dbReference type="SAM" id="SignalP"/>
    </source>
</evidence>
<keyword evidence="3" id="KW-1185">Reference proteome</keyword>
<keyword evidence="1" id="KW-0732">Signal</keyword>
<protein>
    <submittedName>
        <fullName evidence="2">Uncharacterized protein</fullName>
    </submittedName>
</protein>
<dbReference type="GO" id="GO:0006952">
    <property type="term" value="P:defense response"/>
    <property type="evidence" value="ECO:0007669"/>
    <property type="project" value="InterPro"/>
</dbReference>
<name>A0AAQ3K9L0_9LILI</name>
<evidence type="ECO:0000313" key="3">
    <source>
        <dbReference type="Proteomes" id="UP001327560"/>
    </source>
</evidence>
<accession>A0AAQ3K9L0</accession>
<feature type="chain" id="PRO_5043013602" evidence="1">
    <location>
        <begin position="23"/>
        <end position="73"/>
    </location>
</feature>
<dbReference type="InterPro" id="IPR040273">
    <property type="entry name" value="PIP1"/>
</dbReference>
<dbReference type="PANTHER" id="PTHR37245">
    <property type="entry name" value="PAMP-INDUCED SECRETED PEPTIDE 1"/>
    <property type="match status" value="1"/>
</dbReference>
<organism evidence="2 3">
    <name type="scientific">Canna indica</name>
    <name type="common">Indian-shot</name>
    <dbReference type="NCBI Taxonomy" id="4628"/>
    <lineage>
        <taxon>Eukaryota</taxon>
        <taxon>Viridiplantae</taxon>
        <taxon>Streptophyta</taxon>
        <taxon>Embryophyta</taxon>
        <taxon>Tracheophyta</taxon>
        <taxon>Spermatophyta</taxon>
        <taxon>Magnoliopsida</taxon>
        <taxon>Liliopsida</taxon>
        <taxon>Zingiberales</taxon>
        <taxon>Cannaceae</taxon>
        <taxon>Canna</taxon>
    </lineage>
</organism>
<evidence type="ECO:0000313" key="2">
    <source>
        <dbReference type="EMBL" id="WOL04435.1"/>
    </source>
</evidence>
<dbReference type="Proteomes" id="UP001327560">
    <property type="component" value="Chromosome 4"/>
</dbReference>
<feature type="signal peptide" evidence="1">
    <location>
        <begin position="1"/>
        <end position="22"/>
    </location>
</feature>
<dbReference type="EMBL" id="CP136893">
    <property type="protein sequence ID" value="WOL04435.1"/>
    <property type="molecule type" value="Genomic_DNA"/>
</dbReference>
<dbReference type="PANTHER" id="PTHR37245:SF4">
    <property type="entry name" value="PAMP-INDUCED SECRETED PEPTIDE 1"/>
    <property type="match status" value="1"/>
</dbReference>